<evidence type="ECO:0000313" key="2">
    <source>
        <dbReference type="EMBL" id="QNO50769.1"/>
    </source>
</evidence>
<keyword evidence="1" id="KW-0472">Membrane</keyword>
<gene>
    <name evidence="2" type="ORF">HMJGLFMP_00011</name>
</gene>
<evidence type="ECO:0000256" key="1">
    <source>
        <dbReference type="SAM" id="Phobius"/>
    </source>
</evidence>
<dbReference type="Pfam" id="PF01976">
    <property type="entry name" value="DUF116"/>
    <property type="match status" value="1"/>
</dbReference>
<accession>A0A7G9YRY5</accession>
<dbReference type="EMBL" id="MT631451">
    <property type="protein sequence ID" value="QNO50769.1"/>
    <property type="molecule type" value="Genomic_DNA"/>
</dbReference>
<feature type="transmembrane region" description="Helical" evidence="1">
    <location>
        <begin position="54"/>
        <end position="70"/>
    </location>
</feature>
<dbReference type="AlphaFoldDB" id="A0A7G9YRY5"/>
<sequence length="233" mass="25964">MTFFSPFAHAFFLKESLMLETIGKIVILFTIAFVVLLALALFFCSFTLHTKKIIFPNFVLFIISLLYEPLRRLLSFFRVDPALIDRVSVEIRNALNYPDFAATSMEERVLLLPQCIRSAECPAKLNSVDGIQCMECGKCVIAELSAICKELGIRMFISPGGTFTGRILMHSRPKAKAVVGIACYPNLHEGMLNAKLMGIPAQGVPLTTLGCVNTTVDYEEIINKCKMQITKTK</sequence>
<reference evidence="2" key="1">
    <citation type="submission" date="2020-06" db="EMBL/GenBank/DDBJ databases">
        <title>Unique genomic features of the anaerobic methanotrophic archaea.</title>
        <authorList>
            <person name="Chadwick G.L."/>
            <person name="Skennerton C.T."/>
            <person name="Laso-Perez R."/>
            <person name="Leu A.O."/>
            <person name="Speth D.R."/>
            <person name="Yu H."/>
            <person name="Morgan-Lang C."/>
            <person name="Hatzenpichler R."/>
            <person name="Goudeau D."/>
            <person name="Malmstrom R."/>
            <person name="Brazelton W.J."/>
            <person name="Woyke T."/>
            <person name="Hallam S.J."/>
            <person name="Tyson G.W."/>
            <person name="Wegener G."/>
            <person name="Boetius A."/>
            <person name="Orphan V."/>
        </authorList>
    </citation>
    <scope>NUCLEOTIDE SEQUENCE</scope>
</reference>
<keyword evidence="1" id="KW-1133">Transmembrane helix</keyword>
<protein>
    <recommendedName>
        <fullName evidence="3">DUF116 domain-containing protein</fullName>
    </recommendedName>
</protein>
<organism evidence="2">
    <name type="scientific">Candidatus Methanophagaceae archaeon ANME-1 ERB6</name>
    <dbReference type="NCBI Taxonomy" id="2759912"/>
    <lineage>
        <taxon>Archaea</taxon>
        <taxon>Methanobacteriati</taxon>
        <taxon>Methanobacteriota</taxon>
        <taxon>Stenosarchaea group</taxon>
        <taxon>Methanomicrobia</taxon>
        <taxon>Candidatus Methanophagales</taxon>
        <taxon>Candidatus Methanophagaceae</taxon>
    </lineage>
</organism>
<dbReference type="PIRSF" id="PIRSF006594">
    <property type="entry name" value="UCP006594"/>
    <property type="match status" value="1"/>
</dbReference>
<dbReference type="InterPro" id="IPR002829">
    <property type="entry name" value="DUF116"/>
</dbReference>
<proteinExistence type="predicted"/>
<feature type="transmembrane region" description="Helical" evidence="1">
    <location>
        <begin position="25"/>
        <end position="48"/>
    </location>
</feature>
<keyword evidence="1" id="KW-0812">Transmembrane</keyword>
<dbReference type="PANTHER" id="PTHR43801:SF1">
    <property type="entry name" value="POLYPRENYL SYNTHETASE"/>
    <property type="match status" value="1"/>
</dbReference>
<dbReference type="PANTHER" id="PTHR43801">
    <property type="entry name" value="NUCLEOTIDE-BINDING PROTEIN-RELATED"/>
    <property type="match status" value="1"/>
</dbReference>
<name>A0A7G9YRY5_9EURY</name>
<evidence type="ECO:0008006" key="3">
    <source>
        <dbReference type="Google" id="ProtNLM"/>
    </source>
</evidence>